<sequence>RVTCCTVSGECFHFLGDRVGSVLAKLGFSSQCLKEFQPSKNPNPSRGRDSQRVIIGKNSPPGYCVISKFEHLPLHYSNSFWAWKNQVKNLQNCLSELHHSKNPIRVRRAIGTYSQEEQLNSFMNMEVLEADFMQIALNEEIEAQNNCLDDEKEFGPISSSRDDHHLIQVNFTKDIHDTKKLIQKKSEARSQIVKKLNERTFDLIAVNTELHHLSSYRDYLLWRRNEMETLQQCLKEFRPSKNPNPSRGRDSQKVIIGKRSPVGYHAISRFKHLALPYSNSFWTWKNEFKNLQNCLEELHHSKNPIRVGRAIGTYSQQEQLNCFIKSLNHRMQHGSNSLAEEKKLLREIKQNEAKMDNIKLNNNNTNIVNHAWEAPQIRYYLGTRKDIRDHIQG</sequence>
<gene>
    <name evidence="1" type="ORF">LOK49_LG07G02177</name>
</gene>
<protein>
    <submittedName>
        <fullName evidence="1">Proton pump-interactor BIP131</fullName>
    </submittedName>
</protein>
<comment type="caution">
    <text evidence="1">The sequence shown here is derived from an EMBL/GenBank/DDBJ whole genome shotgun (WGS) entry which is preliminary data.</text>
</comment>
<name>A0ACC0H5X5_9ERIC</name>
<dbReference type="EMBL" id="CM045764">
    <property type="protein sequence ID" value="KAI8008218.1"/>
    <property type="molecule type" value="Genomic_DNA"/>
</dbReference>
<dbReference type="Proteomes" id="UP001060215">
    <property type="component" value="Chromosome 7"/>
</dbReference>
<evidence type="ECO:0000313" key="2">
    <source>
        <dbReference type="Proteomes" id="UP001060215"/>
    </source>
</evidence>
<keyword evidence="2" id="KW-1185">Reference proteome</keyword>
<reference evidence="1 2" key="1">
    <citation type="journal article" date="2022" name="Plant J.">
        <title>Chromosome-level genome of Camellia lanceoleosa provides a valuable resource for understanding genome evolution and self-incompatibility.</title>
        <authorList>
            <person name="Gong W."/>
            <person name="Xiao S."/>
            <person name="Wang L."/>
            <person name="Liao Z."/>
            <person name="Chang Y."/>
            <person name="Mo W."/>
            <person name="Hu G."/>
            <person name="Li W."/>
            <person name="Zhao G."/>
            <person name="Zhu H."/>
            <person name="Hu X."/>
            <person name="Ji K."/>
            <person name="Xiang X."/>
            <person name="Song Q."/>
            <person name="Yuan D."/>
            <person name="Jin S."/>
            <person name="Zhang L."/>
        </authorList>
    </citation>
    <scope>NUCLEOTIDE SEQUENCE [LARGE SCALE GENOMIC DNA]</scope>
    <source>
        <strain evidence="1">SQ_2022a</strain>
    </source>
</reference>
<feature type="non-terminal residue" evidence="1">
    <location>
        <position position="1"/>
    </location>
</feature>
<proteinExistence type="predicted"/>
<evidence type="ECO:0000313" key="1">
    <source>
        <dbReference type="EMBL" id="KAI8008218.1"/>
    </source>
</evidence>
<accession>A0ACC0H5X5</accession>
<organism evidence="1 2">
    <name type="scientific">Camellia lanceoleosa</name>
    <dbReference type="NCBI Taxonomy" id="1840588"/>
    <lineage>
        <taxon>Eukaryota</taxon>
        <taxon>Viridiplantae</taxon>
        <taxon>Streptophyta</taxon>
        <taxon>Embryophyta</taxon>
        <taxon>Tracheophyta</taxon>
        <taxon>Spermatophyta</taxon>
        <taxon>Magnoliopsida</taxon>
        <taxon>eudicotyledons</taxon>
        <taxon>Gunneridae</taxon>
        <taxon>Pentapetalae</taxon>
        <taxon>asterids</taxon>
        <taxon>Ericales</taxon>
        <taxon>Theaceae</taxon>
        <taxon>Camellia</taxon>
    </lineage>
</organism>